<evidence type="ECO:0000256" key="1">
    <source>
        <dbReference type="SAM" id="MobiDB-lite"/>
    </source>
</evidence>
<dbReference type="EMBL" id="JBBBZM010000220">
    <property type="protein sequence ID" value="KAL0631689.1"/>
    <property type="molecule type" value="Genomic_DNA"/>
</dbReference>
<proteinExistence type="predicted"/>
<evidence type="ECO:0000313" key="3">
    <source>
        <dbReference type="Proteomes" id="UP001447188"/>
    </source>
</evidence>
<sequence length="252" mass="27514">MMPFVAVRCLNCNNIDEFPRMDYDEIPYCSQCSSTSNLVPATPPSKQQSHWANNGDDDLASLFSRGLTLADTPMTPPTSPPTANFSVSQHYTHPTTFRPPTPQLQAQSSVQHMPNTAMTPSDQERAYIQYVLASNLGSEASSNDLEIALAHGIIDHHEYEHAVALNTQLRAQKQQHGMAVPGGVGGGRALVMALDENCDAHSMMNALAAGRKEPSLDEFRNDYYGGVDAGWEDEDEPCSVYGAGSRLRPFDL</sequence>
<protein>
    <submittedName>
        <fullName evidence="2">Uncharacterized protein</fullName>
    </submittedName>
</protein>
<comment type="caution">
    <text evidence="2">The sequence shown here is derived from an EMBL/GenBank/DDBJ whole genome shotgun (WGS) entry which is preliminary data.</text>
</comment>
<accession>A0ABR3G6X1</accession>
<reference evidence="2 3" key="1">
    <citation type="submission" date="2024-02" db="EMBL/GenBank/DDBJ databases">
        <title>Discinaceae phylogenomics.</title>
        <authorList>
            <person name="Dirks A.C."/>
            <person name="James T.Y."/>
        </authorList>
    </citation>
    <scope>NUCLEOTIDE SEQUENCE [LARGE SCALE GENOMIC DNA]</scope>
    <source>
        <strain evidence="2 3">ACD0624</strain>
    </source>
</reference>
<evidence type="ECO:0000313" key="2">
    <source>
        <dbReference type="EMBL" id="KAL0631689.1"/>
    </source>
</evidence>
<keyword evidence="3" id="KW-1185">Reference proteome</keyword>
<feature type="compositionally biased region" description="Polar residues" evidence="1">
    <location>
        <begin position="83"/>
        <end position="95"/>
    </location>
</feature>
<feature type="compositionally biased region" description="Polar residues" evidence="1">
    <location>
        <begin position="103"/>
        <end position="118"/>
    </location>
</feature>
<feature type="region of interest" description="Disordered" evidence="1">
    <location>
        <begin position="69"/>
        <end position="118"/>
    </location>
</feature>
<gene>
    <name evidence="2" type="ORF">Q9L58_009433</name>
</gene>
<name>A0ABR3G6X1_9PEZI</name>
<dbReference type="Proteomes" id="UP001447188">
    <property type="component" value="Unassembled WGS sequence"/>
</dbReference>
<organism evidence="2 3">
    <name type="scientific">Discina gigas</name>
    <dbReference type="NCBI Taxonomy" id="1032678"/>
    <lineage>
        <taxon>Eukaryota</taxon>
        <taxon>Fungi</taxon>
        <taxon>Dikarya</taxon>
        <taxon>Ascomycota</taxon>
        <taxon>Pezizomycotina</taxon>
        <taxon>Pezizomycetes</taxon>
        <taxon>Pezizales</taxon>
        <taxon>Discinaceae</taxon>
        <taxon>Discina</taxon>
    </lineage>
</organism>